<organism evidence="1 2">
    <name type="scientific">Gigaspora margarita</name>
    <dbReference type="NCBI Taxonomy" id="4874"/>
    <lineage>
        <taxon>Eukaryota</taxon>
        <taxon>Fungi</taxon>
        <taxon>Fungi incertae sedis</taxon>
        <taxon>Mucoromycota</taxon>
        <taxon>Glomeromycotina</taxon>
        <taxon>Glomeromycetes</taxon>
        <taxon>Diversisporales</taxon>
        <taxon>Gigasporaceae</taxon>
        <taxon>Gigaspora</taxon>
    </lineage>
</organism>
<proteinExistence type="predicted"/>
<protein>
    <submittedName>
        <fullName evidence="1">18332_t:CDS:1</fullName>
    </submittedName>
</protein>
<gene>
    <name evidence="1" type="ORF">GMARGA_LOCUS31845</name>
</gene>
<keyword evidence="2" id="KW-1185">Reference proteome</keyword>
<evidence type="ECO:0000313" key="1">
    <source>
        <dbReference type="EMBL" id="CAG8834024.1"/>
    </source>
</evidence>
<reference evidence="1 2" key="1">
    <citation type="submission" date="2021-06" db="EMBL/GenBank/DDBJ databases">
        <authorList>
            <person name="Kallberg Y."/>
            <person name="Tangrot J."/>
            <person name="Rosling A."/>
        </authorList>
    </citation>
    <scope>NUCLEOTIDE SEQUENCE [LARGE SCALE GENOMIC DNA]</scope>
    <source>
        <strain evidence="1 2">120-4 pot B 10/14</strain>
    </source>
</reference>
<dbReference type="Proteomes" id="UP000789901">
    <property type="component" value="Unassembled WGS sequence"/>
</dbReference>
<evidence type="ECO:0000313" key="2">
    <source>
        <dbReference type="Proteomes" id="UP000789901"/>
    </source>
</evidence>
<sequence>TDPFYPIDDIPILVISKASKNYDTILLKIEINIKIALRL</sequence>
<accession>A0ABN7WL17</accession>
<feature type="non-terminal residue" evidence="1">
    <location>
        <position position="1"/>
    </location>
</feature>
<dbReference type="EMBL" id="CAJVQB010048498">
    <property type="protein sequence ID" value="CAG8834024.1"/>
    <property type="molecule type" value="Genomic_DNA"/>
</dbReference>
<comment type="caution">
    <text evidence="1">The sequence shown here is derived from an EMBL/GenBank/DDBJ whole genome shotgun (WGS) entry which is preliminary data.</text>
</comment>
<name>A0ABN7WL17_GIGMA</name>